<dbReference type="Proteomes" id="UP000078295">
    <property type="component" value="Unassembled WGS sequence"/>
</dbReference>
<dbReference type="EMBL" id="LXHQ01000042">
    <property type="protein sequence ID" value="OAV23609.1"/>
    <property type="molecule type" value="Genomic_DNA"/>
</dbReference>
<evidence type="ECO:0000313" key="1">
    <source>
        <dbReference type="EMBL" id="OAV23609.1"/>
    </source>
</evidence>
<comment type="caution">
    <text evidence="1">The sequence shown here is derived from an EMBL/GenBank/DDBJ whole genome shotgun (WGS) entry which is preliminary data.</text>
</comment>
<name>A0AB36DM53_MORCA</name>
<gene>
    <name evidence="1" type="ORF">AO370_1653</name>
</gene>
<reference evidence="1 2" key="1">
    <citation type="journal article" date="2016" name="Genome Biol. Evol.">
        <title>Comparative Genomic Analyses of the Moraxella catarrhalis Serosensitive and Seroresistant Lineages Demonstrate Their Independent Evolution.</title>
        <authorList>
            <person name="Earl J.P."/>
            <person name="de Vries S.P."/>
            <person name="Ahmed A."/>
            <person name="Powell E."/>
            <person name="Schultz M.P."/>
            <person name="Hermans P.W."/>
            <person name="Hill D.J."/>
            <person name="Zhou Z."/>
            <person name="Constantinidou C.I."/>
            <person name="Hu F.Z."/>
            <person name="Bootsma H.J."/>
            <person name="Ehrlich G.D."/>
        </authorList>
    </citation>
    <scope>NUCLEOTIDE SEQUENCE [LARGE SCALE GENOMIC DNA]</scope>
    <source>
        <strain evidence="1 2">F23</strain>
    </source>
</reference>
<accession>A0AB36DM53</accession>
<sequence length="43" mass="5242">MTQNHRPFKKYKLYLMNSSNQITQVKVKITHIIAYFYRSGMDF</sequence>
<organism evidence="1 2">
    <name type="scientific">Moraxella catarrhalis</name>
    <name type="common">Branhamella catarrhalis</name>
    <dbReference type="NCBI Taxonomy" id="480"/>
    <lineage>
        <taxon>Bacteria</taxon>
        <taxon>Pseudomonadati</taxon>
        <taxon>Pseudomonadota</taxon>
        <taxon>Gammaproteobacteria</taxon>
        <taxon>Moraxellales</taxon>
        <taxon>Moraxellaceae</taxon>
        <taxon>Moraxella</taxon>
    </lineage>
</organism>
<proteinExistence type="predicted"/>
<protein>
    <submittedName>
        <fullName evidence="1">Uncharacterized protein</fullName>
    </submittedName>
</protein>
<dbReference type="AlphaFoldDB" id="A0AB36DM53"/>
<evidence type="ECO:0000313" key="2">
    <source>
        <dbReference type="Proteomes" id="UP000078295"/>
    </source>
</evidence>